<dbReference type="OrthoDB" id="249679at2759"/>
<accession>A0A422NHI6</accession>
<feature type="compositionally biased region" description="Polar residues" evidence="2">
    <location>
        <begin position="1"/>
        <end position="11"/>
    </location>
</feature>
<dbReference type="Proteomes" id="UP000283634">
    <property type="component" value="Unassembled WGS sequence"/>
</dbReference>
<dbReference type="EMBL" id="MKGL01000149">
    <property type="protein sequence ID" value="RNF04930.1"/>
    <property type="molecule type" value="Genomic_DNA"/>
</dbReference>
<evidence type="ECO:0000256" key="2">
    <source>
        <dbReference type="SAM" id="MobiDB-lite"/>
    </source>
</evidence>
<dbReference type="RefSeq" id="XP_029238388.1">
    <property type="nucleotide sequence ID" value="XM_029381896.1"/>
</dbReference>
<comment type="caution">
    <text evidence="3">The sequence shown here is derived from an EMBL/GenBank/DDBJ whole genome shotgun (WGS) entry which is preliminary data.</text>
</comment>
<gene>
    <name evidence="3" type="ORF">TraAM80_04999</name>
</gene>
<evidence type="ECO:0000313" key="3">
    <source>
        <dbReference type="EMBL" id="RNF04930.1"/>
    </source>
</evidence>
<dbReference type="AlphaFoldDB" id="A0A422NHI6"/>
<feature type="compositionally biased region" description="Low complexity" evidence="2">
    <location>
        <begin position="21"/>
        <end position="49"/>
    </location>
</feature>
<dbReference type="OMA" id="GMATHNS"/>
<feature type="region of interest" description="Disordered" evidence="2">
    <location>
        <begin position="406"/>
        <end position="442"/>
    </location>
</feature>
<feature type="coiled-coil region" evidence="1">
    <location>
        <begin position="279"/>
        <end position="313"/>
    </location>
</feature>
<evidence type="ECO:0000313" key="4">
    <source>
        <dbReference type="Proteomes" id="UP000283634"/>
    </source>
</evidence>
<reference evidence="3 4" key="1">
    <citation type="journal article" date="2018" name="BMC Genomics">
        <title>Genomic comparison of Trypanosoma conorhini and Trypanosoma rangeli to Trypanosoma cruzi strains of high and low virulence.</title>
        <authorList>
            <person name="Bradwell K.R."/>
            <person name="Koparde V.N."/>
            <person name="Matveyev A.V."/>
            <person name="Serrano M.G."/>
            <person name="Alves J.M."/>
            <person name="Parikh H."/>
            <person name="Huang B."/>
            <person name="Lee V."/>
            <person name="Espinosa-Alvarez O."/>
            <person name="Ortiz P.A."/>
            <person name="Costa-Martins A.G."/>
            <person name="Teixeira M.M."/>
            <person name="Buck G.A."/>
        </authorList>
    </citation>
    <scope>NUCLEOTIDE SEQUENCE [LARGE SCALE GENOMIC DNA]</scope>
    <source>
        <strain evidence="3 4">AM80</strain>
    </source>
</reference>
<evidence type="ECO:0000256" key="1">
    <source>
        <dbReference type="SAM" id="Coils"/>
    </source>
</evidence>
<keyword evidence="1" id="KW-0175">Coiled coil</keyword>
<keyword evidence="4" id="KW-1185">Reference proteome</keyword>
<proteinExistence type="predicted"/>
<organism evidence="3 4">
    <name type="scientific">Trypanosoma rangeli</name>
    <dbReference type="NCBI Taxonomy" id="5698"/>
    <lineage>
        <taxon>Eukaryota</taxon>
        <taxon>Discoba</taxon>
        <taxon>Euglenozoa</taxon>
        <taxon>Kinetoplastea</taxon>
        <taxon>Metakinetoplastina</taxon>
        <taxon>Trypanosomatida</taxon>
        <taxon>Trypanosomatidae</taxon>
        <taxon>Trypanosoma</taxon>
        <taxon>Herpetosoma</taxon>
    </lineage>
</organism>
<feature type="region of interest" description="Disordered" evidence="2">
    <location>
        <begin position="1"/>
        <end position="99"/>
    </location>
</feature>
<dbReference type="GeneID" id="40328932"/>
<protein>
    <recommendedName>
        <fullName evidence="5">WW domain-containing protein</fullName>
    </recommendedName>
</protein>
<feature type="compositionally biased region" description="Polar residues" evidence="2">
    <location>
        <begin position="85"/>
        <end position="98"/>
    </location>
</feature>
<name>A0A422NHI6_TRYRA</name>
<evidence type="ECO:0008006" key="5">
    <source>
        <dbReference type="Google" id="ProtNLM"/>
    </source>
</evidence>
<sequence length="490" mass="53605">MLGPPQKTSSKVPAARLAGNKAPSKAPIAKPKASKNTSATSAAKQTTQPHSLPKKTKLSPHSASSTRKKEEESSCPVSSAEKTRTSIPTRVGTTPSETSSDEFLHVALCNNSLTPIGTPREICQMFESNTDGQRKTSFTREEDTAADIVHTGENHSPPLWPLTPTPSTTDAKEPRQHPIGMATHNSNFTEEESILQQPVKVEESIGQPSAEVARLRSPLTAEENPMFFHRPALMEREIETLKQKLHREQRSAEHHRHAHMETLIELGKLKETMNQYGDYVSLIKRNAELEAQIREMAEERVEQGLAIAELREEVASRKTRNGSSSCDSECMTVRLASLCGLCREKLGGEAKRRVVRDRLAQLAVLKPLGAVPLSLADSCHPEVTGRLQNPRERDPATPLMLQPAAVDSSGRGVGAEVQPRQCSKMGVSDPSAVPQRPGGAASKWRELTATDGRVLYYNIVTNTATAVRPAEVVCEQKQCRESRPLSQGPK</sequence>